<dbReference type="SUPFAM" id="SSF53850">
    <property type="entry name" value="Periplasmic binding protein-like II"/>
    <property type="match status" value="1"/>
</dbReference>
<dbReference type="Pfam" id="PF12849">
    <property type="entry name" value="PBP_like_2"/>
    <property type="match status" value="1"/>
</dbReference>
<dbReference type="AlphaFoldDB" id="A0A951Q315"/>
<dbReference type="GO" id="GO:0004672">
    <property type="term" value="F:protein kinase activity"/>
    <property type="evidence" value="ECO:0007669"/>
    <property type="project" value="InterPro"/>
</dbReference>
<dbReference type="PANTHER" id="PTHR30570">
    <property type="entry name" value="PERIPLASMIC PHOSPHATE BINDING COMPONENT OF PHOSPHATE ABC TRANSPORTER"/>
    <property type="match status" value="1"/>
</dbReference>
<dbReference type="PROSITE" id="PS50011">
    <property type="entry name" value="PROTEIN_KINASE_DOM"/>
    <property type="match status" value="1"/>
</dbReference>
<dbReference type="SUPFAM" id="SSF56112">
    <property type="entry name" value="Protein kinase-like (PK-like)"/>
    <property type="match status" value="1"/>
</dbReference>
<dbReference type="InterPro" id="IPR050811">
    <property type="entry name" value="Phosphate_ABC_transporter"/>
</dbReference>
<dbReference type="GO" id="GO:0005524">
    <property type="term" value="F:ATP binding"/>
    <property type="evidence" value="ECO:0007669"/>
    <property type="project" value="InterPro"/>
</dbReference>
<keyword evidence="1" id="KW-0732">Signal</keyword>
<dbReference type="EMBL" id="JAHHHN010000013">
    <property type="protein sequence ID" value="MBW4563400.1"/>
    <property type="molecule type" value="Genomic_DNA"/>
</dbReference>
<reference evidence="3" key="1">
    <citation type="submission" date="2021-05" db="EMBL/GenBank/DDBJ databases">
        <authorList>
            <person name="Pietrasiak N."/>
            <person name="Ward R."/>
            <person name="Stajich J.E."/>
            <person name="Kurbessoian T."/>
        </authorList>
    </citation>
    <scope>NUCLEOTIDE SEQUENCE</scope>
    <source>
        <strain evidence="3">JT2-VF2</strain>
    </source>
</reference>
<dbReference type="InterPro" id="IPR011009">
    <property type="entry name" value="Kinase-like_dom_sf"/>
</dbReference>
<comment type="caution">
    <text evidence="3">The sequence shown here is derived from an EMBL/GenBank/DDBJ whole genome shotgun (WGS) entry which is preliminary data.</text>
</comment>
<dbReference type="InterPro" id="IPR024370">
    <property type="entry name" value="PBP_domain"/>
</dbReference>
<proteinExistence type="predicted"/>
<sequence length="710" mass="81080">MPSSEYFYQEYPCSYNAPLNCDRPFQTAQELKGAKFCLECGFPATLPQNAEIKGNLGTYQVTSFLGARGNGRLYSGIQLKDQQPVIIKEYLLPNRCFNQKQILERKEAFKRVGGVTLVDSRIKNFRLVDTWEAIADEKGDRCYLIIKKIEASQTLHQYLSQKGPMTAPQVREVLNQALQTLEFLHSQKLRFPSNQIQQGLPHGNLSLDSILIKLENNQQFYIYFCDLAIWENTFIPPNIAQPAPCKREQDLEALGLVAFYLWVGKSNDSFNQPLDPRDNQHWPNTDNYLKQFISRLVRLENPFVSAEVARQTLLQMPKECQASSFSQLVTPEETENDFPKALILLGILALILVTGGIWHYFWQHHQPEDNNKYIIWSGLVRNFFEVNNFPTGKFTYTGESAGTWSFILKQQVDGNRLEDLLTKPKPEVKTTFNYEPIVSSNIQNSIQIIQDRTNQKDFAITSLVDNITDKLDKQKVAYDGLLVFLAFSKKDSNLVNALGGQITLEQLRQIYTGKITNWQQINPKLKNSLDIRPFAPSDPEAIRKFQEIVLKNDPQDIALFKGKVENFDTTKTQNLIRKEILEKRTSGIIGFGIISKTWGQCTGYPLAIVDGNKPASQPLFQRREHRPITTSDDLCQHNEYFFDVNSFQSYPLGYPIFVVYPKDNNRRLPGSTFAEILTTRQGQCLLSKVGLVPLQPIPDDINSYACKSVP</sequence>
<dbReference type="InterPro" id="IPR000719">
    <property type="entry name" value="Prot_kinase_dom"/>
</dbReference>
<protein>
    <submittedName>
        <fullName evidence="3">Substrate-binding domain-containing protein</fullName>
    </submittedName>
</protein>
<evidence type="ECO:0000256" key="1">
    <source>
        <dbReference type="ARBA" id="ARBA00022729"/>
    </source>
</evidence>
<reference evidence="3" key="2">
    <citation type="journal article" date="2022" name="Microbiol. Resour. Announc.">
        <title>Metagenome Sequencing to Explore Phylogenomics of Terrestrial Cyanobacteria.</title>
        <authorList>
            <person name="Ward R.D."/>
            <person name="Stajich J.E."/>
            <person name="Johansen J.R."/>
            <person name="Huntemann M."/>
            <person name="Clum A."/>
            <person name="Foster B."/>
            <person name="Foster B."/>
            <person name="Roux S."/>
            <person name="Palaniappan K."/>
            <person name="Varghese N."/>
            <person name="Mukherjee S."/>
            <person name="Reddy T.B.K."/>
            <person name="Daum C."/>
            <person name="Copeland A."/>
            <person name="Chen I.A."/>
            <person name="Ivanova N.N."/>
            <person name="Kyrpides N.C."/>
            <person name="Shapiro N."/>
            <person name="Eloe-Fadrosh E.A."/>
            <person name="Pietrasiak N."/>
        </authorList>
    </citation>
    <scope>NUCLEOTIDE SEQUENCE</scope>
    <source>
        <strain evidence="3">JT2-VF2</strain>
    </source>
</reference>
<evidence type="ECO:0000259" key="2">
    <source>
        <dbReference type="PROSITE" id="PS50011"/>
    </source>
</evidence>
<dbReference type="Gene3D" id="1.10.510.10">
    <property type="entry name" value="Transferase(Phosphotransferase) domain 1"/>
    <property type="match status" value="1"/>
</dbReference>
<name>A0A951Q315_9NOST</name>
<dbReference type="SMART" id="SM00220">
    <property type="entry name" value="S_TKc"/>
    <property type="match status" value="1"/>
</dbReference>
<organism evidence="3 4">
    <name type="scientific">Mojavia pulchra JT2-VF2</name>
    <dbReference type="NCBI Taxonomy" id="287848"/>
    <lineage>
        <taxon>Bacteria</taxon>
        <taxon>Bacillati</taxon>
        <taxon>Cyanobacteriota</taxon>
        <taxon>Cyanophyceae</taxon>
        <taxon>Nostocales</taxon>
        <taxon>Nostocaceae</taxon>
    </lineage>
</organism>
<accession>A0A951Q315</accession>
<dbReference type="Proteomes" id="UP000715781">
    <property type="component" value="Unassembled WGS sequence"/>
</dbReference>
<dbReference type="Gene3D" id="3.40.190.10">
    <property type="entry name" value="Periplasmic binding protein-like II"/>
    <property type="match status" value="2"/>
</dbReference>
<feature type="domain" description="Protein kinase" evidence="2">
    <location>
        <begin position="59"/>
        <end position="343"/>
    </location>
</feature>
<evidence type="ECO:0000313" key="3">
    <source>
        <dbReference type="EMBL" id="MBW4563400.1"/>
    </source>
</evidence>
<gene>
    <name evidence="3" type="ORF">KME32_20095</name>
</gene>
<evidence type="ECO:0000313" key="4">
    <source>
        <dbReference type="Proteomes" id="UP000715781"/>
    </source>
</evidence>
<dbReference type="PANTHER" id="PTHR30570:SF1">
    <property type="entry name" value="PHOSPHATE-BINDING PROTEIN PSTS"/>
    <property type="match status" value="1"/>
</dbReference>